<comment type="subcellular location">
    <subcellularLocation>
        <location evidence="8">Cell outer membrane</location>
    </subcellularLocation>
    <subcellularLocation>
        <location evidence="1">Membrane</location>
    </subcellularLocation>
</comment>
<accession>A0A2K1Q3C0</accession>
<evidence type="ECO:0000256" key="7">
    <source>
        <dbReference type="ARBA" id="ARBA00023237"/>
    </source>
</evidence>
<feature type="domain" description="POTRA" evidence="10">
    <location>
        <begin position="98"/>
        <end position="178"/>
    </location>
</feature>
<dbReference type="Proteomes" id="UP000236220">
    <property type="component" value="Unassembled WGS sequence"/>
</dbReference>
<dbReference type="Gene3D" id="3.10.20.310">
    <property type="entry name" value="membrane protein fhac"/>
    <property type="match status" value="5"/>
</dbReference>
<evidence type="ECO:0000256" key="8">
    <source>
        <dbReference type="HAMAP-Rule" id="MF_01430"/>
    </source>
</evidence>
<sequence length="796" mass="88284" precursor="true">MRNPSRHLLALALAAALATPVWAQSIVEPFRVSDIRVDGLQRIAPGTVFTYLSLERGDMLDQAKAEQAVRALYKTGFFSNVTLDRQGDILVVKVEERPAINKITVTGNKDIKDDDLKKPLKEIGLTEGDTFDPMSLDRVTQELTRQYNNRGKYNVQVTPSVTKLDRNRVDVAIAINEGKAAKIKHINIIGNEKFTDKMLMRGWESKTTNWSSWYSRDDQYSKEKLSGDVEKLQSFYLDRGYIDADVSSDNTQVTISPDKRAMYITAGLTEGEQYKVSALTVSGDTILPKEMIQKQFDAFIKPGYIFSRRAMEAATDSVTAMLSNIGYANAQVVPNPTVDREARTVALDMQVQPGPRINVRRIVFKGNNRTADPVLRREMRQFEGAWYSQAAIDRSKIRLQQLGYFEKVDIESQPVAGSPDQVDLAVNVKETNSGTLSFGVGYSQLGGVMLNGSISERNFLGSGNQLTIALQRSAYQKQISFNFLNPYFSKNGMSLGYNVFYSDTNYADANAANYSSSQGAAQMVLGLPITEWDTVSFMLGVERKKISANIYTPQPIWDYINAVGHQTFKAARARVAFGRDTRNDALQPSIGMLQRLSLEATLPGSTAKYYTMEYTVSKYWPLSSWLILDAVGDIGYGNSYGGFKTATLPDGRIVNSKGLPFFENYYGGGVSSGGRVRGFVDNSLGPQAVSDFYSTPQPLGGSFKTVGSLETFFPRIIDSPAARLSAFVDFGNVFANRAAFKASELRVSTGIALAWRSPMGPISISYALPLRYQREDKPGQLKDQIERLQFTFSGTF</sequence>
<evidence type="ECO:0000256" key="1">
    <source>
        <dbReference type="ARBA" id="ARBA00004370"/>
    </source>
</evidence>
<dbReference type="PIRSF" id="PIRSF006076">
    <property type="entry name" value="OM_assembly_OMP85"/>
    <property type="match status" value="1"/>
</dbReference>
<feature type="domain" description="POTRA" evidence="10">
    <location>
        <begin position="357"/>
        <end position="431"/>
    </location>
</feature>
<comment type="similarity">
    <text evidence="8">Belongs to the BamA family.</text>
</comment>
<evidence type="ECO:0000259" key="10">
    <source>
        <dbReference type="PROSITE" id="PS51779"/>
    </source>
</evidence>
<evidence type="ECO:0000256" key="6">
    <source>
        <dbReference type="ARBA" id="ARBA00023136"/>
    </source>
</evidence>
<keyword evidence="2 8" id="KW-1134">Transmembrane beta strand</keyword>
<organism evidence="11 12">
    <name type="scientific">Solilutibacter silvestris</name>
    <dbReference type="NCBI Taxonomy" id="1645665"/>
    <lineage>
        <taxon>Bacteria</taxon>
        <taxon>Pseudomonadati</taxon>
        <taxon>Pseudomonadota</taxon>
        <taxon>Gammaproteobacteria</taxon>
        <taxon>Lysobacterales</taxon>
        <taxon>Lysobacteraceae</taxon>
        <taxon>Solilutibacter</taxon>
    </lineage>
</organism>
<comment type="function">
    <text evidence="8">Part of the outer membrane protein assembly complex, which is involved in assembly and insertion of beta-barrel proteins into the outer membrane.</text>
</comment>
<dbReference type="AlphaFoldDB" id="A0A2K1Q3C0"/>
<feature type="domain" description="POTRA" evidence="10">
    <location>
        <begin position="30"/>
        <end position="97"/>
    </location>
</feature>
<keyword evidence="5 8" id="KW-0677">Repeat</keyword>
<evidence type="ECO:0000313" key="12">
    <source>
        <dbReference type="Proteomes" id="UP000236220"/>
    </source>
</evidence>
<evidence type="ECO:0000256" key="2">
    <source>
        <dbReference type="ARBA" id="ARBA00022452"/>
    </source>
</evidence>
<protein>
    <recommendedName>
        <fullName evidence="8 9">Outer membrane protein assembly factor BamA</fullName>
    </recommendedName>
</protein>
<evidence type="ECO:0000256" key="5">
    <source>
        <dbReference type="ARBA" id="ARBA00022737"/>
    </source>
</evidence>
<feature type="chain" id="PRO_5014480593" description="Outer membrane protein assembly factor BamA" evidence="8">
    <location>
        <begin position="24"/>
        <end position="796"/>
    </location>
</feature>
<reference evidence="11 12" key="1">
    <citation type="submission" date="2017-08" db="EMBL/GenBank/DDBJ databases">
        <title>Lysobacter sylvestris genome.</title>
        <authorList>
            <person name="Zhang D.-C."/>
            <person name="Albuquerque L."/>
            <person name="Franca L."/>
            <person name="Froufe H.J.C."/>
            <person name="Barroso C."/>
            <person name="Egas C."/>
            <person name="Da Costa M."/>
            <person name="Margesin R."/>
        </authorList>
    </citation>
    <scope>NUCLEOTIDE SEQUENCE [LARGE SCALE GENOMIC DNA]</scope>
    <source>
        <strain evidence="11 12">AM20-91</strain>
    </source>
</reference>
<dbReference type="InterPro" id="IPR023707">
    <property type="entry name" value="OM_assembly_BamA"/>
</dbReference>
<evidence type="ECO:0000313" key="11">
    <source>
        <dbReference type="EMBL" id="PNS09546.1"/>
    </source>
</evidence>
<dbReference type="PANTHER" id="PTHR12815:SF23">
    <property type="entry name" value="OUTER MEMBRANE PROTEIN ASSEMBLY FACTOR BAMA"/>
    <property type="match status" value="1"/>
</dbReference>
<dbReference type="InterPro" id="IPR034746">
    <property type="entry name" value="POTRA"/>
</dbReference>
<dbReference type="GO" id="GO:0051205">
    <property type="term" value="P:protein insertion into membrane"/>
    <property type="evidence" value="ECO:0007669"/>
    <property type="project" value="UniProtKB-UniRule"/>
</dbReference>
<comment type="caution">
    <text evidence="11">The sequence shown here is derived from an EMBL/GenBank/DDBJ whole genome shotgun (WGS) entry which is preliminary data.</text>
</comment>
<dbReference type="Pfam" id="PF01103">
    <property type="entry name" value="Omp85"/>
    <property type="match status" value="1"/>
</dbReference>
<dbReference type="FunFam" id="3.10.20.310:FF:000015">
    <property type="entry name" value="Outer membrane protein assembly factor BamA"/>
    <property type="match status" value="1"/>
</dbReference>
<dbReference type="HAMAP" id="MF_01430">
    <property type="entry name" value="OM_assembly_BamA"/>
    <property type="match status" value="1"/>
</dbReference>
<dbReference type="Pfam" id="PF07244">
    <property type="entry name" value="POTRA"/>
    <property type="match status" value="5"/>
</dbReference>
<dbReference type="PANTHER" id="PTHR12815">
    <property type="entry name" value="SORTING AND ASSEMBLY MACHINERY SAMM50 PROTEIN FAMILY MEMBER"/>
    <property type="match status" value="1"/>
</dbReference>
<dbReference type="PROSITE" id="PS51779">
    <property type="entry name" value="POTRA"/>
    <property type="match status" value="3"/>
</dbReference>
<evidence type="ECO:0000256" key="9">
    <source>
        <dbReference type="NCBIfam" id="TIGR03303"/>
    </source>
</evidence>
<dbReference type="EMBL" id="NPZB01000001">
    <property type="protein sequence ID" value="PNS09546.1"/>
    <property type="molecule type" value="Genomic_DNA"/>
</dbReference>
<gene>
    <name evidence="8" type="primary">bamA</name>
    <name evidence="11" type="ORF">Lysil_1175</name>
</gene>
<comment type="subunit">
    <text evidence="8">Part of the Bam complex.</text>
</comment>
<keyword evidence="12" id="KW-1185">Reference proteome</keyword>
<dbReference type="InterPro" id="IPR039910">
    <property type="entry name" value="D15-like"/>
</dbReference>
<dbReference type="InterPro" id="IPR000184">
    <property type="entry name" value="Bac_surfAg_D15"/>
</dbReference>
<dbReference type="Gene3D" id="2.40.160.50">
    <property type="entry name" value="membrane protein fhac: a member of the omp85/tpsb transporter family"/>
    <property type="match status" value="1"/>
</dbReference>
<evidence type="ECO:0000256" key="3">
    <source>
        <dbReference type="ARBA" id="ARBA00022692"/>
    </source>
</evidence>
<proteinExistence type="inferred from homology"/>
<dbReference type="GO" id="GO:1990063">
    <property type="term" value="C:Bam protein complex"/>
    <property type="evidence" value="ECO:0007669"/>
    <property type="project" value="TreeGrafter"/>
</dbReference>
<keyword evidence="3 8" id="KW-0812">Transmembrane</keyword>
<dbReference type="GO" id="GO:0043165">
    <property type="term" value="P:Gram-negative-bacterium-type cell outer membrane assembly"/>
    <property type="evidence" value="ECO:0007669"/>
    <property type="project" value="UniProtKB-UniRule"/>
</dbReference>
<keyword evidence="7 8" id="KW-0998">Cell outer membrane</keyword>
<keyword evidence="6 8" id="KW-0472">Membrane</keyword>
<keyword evidence="4 8" id="KW-0732">Signal</keyword>
<feature type="signal peptide" evidence="8">
    <location>
        <begin position="1"/>
        <end position="23"/>
    </location>
</feature>
<evidence type="ECO:0000256" key="4">
    <source>
        <dbReference type="ARBA" id="ARBA00022729"/>
    </source>
</evidence>
<name>A0A2K1Q3C0_9GAMM</name>
<dbReference type="NCBIfam" id="TIGR03303">
    <property type="entry name" value="OM_YaeT"/>
    <property type="match status" value="1"/>
</dbReference>
<dbReference type="InterPro" id="IPR010827">
    <property type="entry name" value="BamA/TamA_POTRA"/>
</dbReference>